<evidence type="ECO:0000259" key="1">
    <source>
        <dbReference type="Pfam" id="PF07238"/>
    </source>
</evidence>
<dbReference type="Proteomes" id="UP001055108">
    <property type="component" value="Unassembled WGS sequence"/>
</dbReference>
<name>A0AA37M9J0_9HYPH</name>
<keyword evidence="3" id="KW-1185">Reference proteome</keyword>
<dbReference type="GO" id="GO:0035438">
    <property type="term" value="F:cyclic-di-GMP binding"/>
    <property type="evidence" value="ECO:0007669"/>
    <property type="project" value="InterPro"/>
</dbReference>
<organism evidence="2 3">
    <name type="scientific">Methylobacterium gregans</name>
    <dbReference type="NCBI Taxonomy" id="374424"/>
    <lineage>
        <taxon>Bacteria</taxon>
        <taxon>Pseudomonadati</taxon>
        <taxon>Pseudomonadota</taxon>
        <taxon>Alphaproteobacteria</taxon>
        <taxon>Hyphomicrobiales</taxon>
        <taxon>Methylobacteriaceae</taxon>
        <taxon>Methylobacterium</taxon>
    </lineage>
</organism>
<proteinExistence type="predicted"/>
<dbReference type="Pfam" id="PF07238">
    <property type="entry name" value="PilZ"/>
    <property type="match status" value="1"/>
</dbReference>
<evidence type="ECO:0000313" key="3">
    <source>
        <dbReference type="Proteomes" id="UP001055108"/>
    </source>
</evidence>
<accession>A0AA37M9J0</accession>
<dbReference type="SUPFAM" id="SSF141371">
    <property type="entry name" value="PilZ domain-like"/>
    <property type="match status" value="1"/>
</dbReference>
<sequence>MDERRRHGRNRTYLGGTLTFNHGQQTLPCHVRNLGTAGARLDFSGSVPLPDEIDLVIPRRGERHRVRIVWRRADCLGVAFLPRAANLIDFGEARRART</sequence>
<reference evidence="2" key="2">
    <citation type="submission" date="2021-08" db="EMBL/GenBank/DDBJ databases">
        <authorList>
            <person name="Tani A."/>
            <person name="Ola A."/>
            <person name="Ogura Y."/>
            <person name="Katsura K."/>
            <person name="Hayashi T."/>
        </authorList>
    </citation>
    <scope>NUCLEOTIDE SEQUENCE</scope>
    <source>
        <strain evidence="2">NBRC 103626</strain>
    </source>
</reference>
<comment type="caution">
    <text evidence="2">The sequence shown here is derived from an EMBL/GenBank/DDBJ whole genome shotgun (WGS) entry which is preliminary data.</text>
</comment>
<feature type="domain" description="PilZ" evidence="1">
    <location>
        <begin position="3"/>
        <end position="82"/>
    </location>
</feature>
<dbReference type="AlphaFoldDB" id="A0AA37M9J0"/>
<gene>
    <name evidence="2" type="ORF">NBEOAGPD_0560</name>
</gene>
<protein>
    <recommendedName>
        <fullName evidence="1">PilZ domain-containing protein</fullName>
    </recommendedName>
</protein>
<dbReference type="Gene3D" id="2.40.10.220">
    <property type="entry name" value="predicted glycosyltransferase like domains"/>
    <property type="match status" value="1"/>
</dbReference>
<evidence type="ECO:0000313" key="2">
    <source>
        <dbReference type="EMBL" id="GJD77356.1"/>
    </source>
</evidence>
<dbReference type="InterPro" id="IPR009875">
    <property type="entry name" value="PilZ_domain"/>
</dbReference>
<reference evidence="2" key="1">
    <citation type="journal article" date="2016" name="Front. Microbiol.">
        <title>Genome Sequence of the Piezophilic, Mesophilic Sulfate-Reducing Bacterium Desulfovibrio indicus J2T.</title>
        <authorList>
            <person name="Cao J."/>
            <person name="Maignien L."/>
            <person name="Shao Z."/>
            <person name="Alain K."/>
            <person name="Jebbar M."/>
        </authorList>
    </citation>
    <scope>NUCLEOTIDE SEQUENCE</scope>
    <source>
        <strain evidence="2">NBRC 103626</strain>
    </source>
</reference>
<dbReference type="EMBL" id="BPQM01000011">
    <property type="protein sequence ID" value="GJD77356.1"/>
    <property type="molecule type" value="Genomic_DNA"/>
</dbReference>
<dbReference type="RefSeq" id="WP_238301129.1">
    <property type="nucleotide sequence ID" value="NZ_BPQM01000011.1"/>
</dbReference>